<evidence type="ECO:0000313" key="2">
    <source>
        <dbReference type="EMBL" id="PNX63155.1"/>
    </source>
</evidence>
<evidence type="ECO:0000256" key="1">
    <source>
        <dbReference type="SAM" id="Coils"/>
    </source>
</evidence>
<evidence type="ECO:0000313" key="3">
    <source>
        <dbReference type="Proteomes" id="UP000236291"/>
    </source>
</evidence>
<reference evidence="2 3" key="2">
    <citation type="journal article" date="2017" name="Front. Plant Sci.">
        <title>Gene Classification and Mining of Molecular Markers Useful in Red Clover (Trifolium pratense) Breeding.</title>
        <authorList>
            <person name="Istvanek J."/>
            <person name="Dluhosova J."/>
            <person name="Dluhos P."/>
            <person name="Patkova L."/>
            <person name="Nedelnik J."/>
            <person name="Repkova J."/>
        </authorList>
    </citation>
    <scope>NUCLEOTIDE SEQUENCE [LARGE SCALE GENOMIC DNA]</scope>
    <source>
        <strain evidence="3">cv. Tatra</strain>
        <tissue evidence="2">Young leaves</tissue>
    </source>
</reference>
<sequence>MVYGSYAMIPVEIDPPSWRRETTTLEENNRALEENLDMIKEKREKARFREFATKQRAARRYNSRV</sequence>
<gene>
    <name evidence="2" type="ORF">L195_g061487</name>
</gene>
<keyword evidence="1" id="KW-0175">Coiled coil</keyword>
<feature type="coiled-coil region" evidence="1">
    <location>
        <begin position="22"/>
        <end position="49"/>
    </location>
</feature>
<proteinExistence type="predicted"/>
<dbReference type="EMBL" id="ASHM01152955">
    <property type="protein sequence ID" value="PNX63155.1"/>
    <property type="molecule type" value="Genomic_DNA"/>
</dbReference>
<dbReference type="AlphaFoldDB" id="A0A2K3KA37"/>
<reference evidence="2 3" key="1">
    <citation type="journal article" date="2014" name="Am. J. Bot.">
        <title>Genome assembly and annotation for red clover (Trifolium pratense; Fabaceae).</title>
        <authorList>
            <person name="Istvanek J."/>
            <person name="Jaros M."/>
            <person name="Krenek A."/>
            <person name="Repkova J."/>
        </authorList>
    </citation>
    <scope>NUCLEOTIDE SEQUENCE [LARGE SCALE GENOMIC DNA]</scope>
    <source>
        <strain evidence="3">cv. Tatra</strain>
        <tissue evidence="2">Young leaves</tissue>
    </source>
</reference>
<accession>A0A2K3KA37</accession>
<name>A0A2K3KA37_TRIPR</name>
<protein>
    <submittedName>
        <fullName evidence="2">Gag-pol polyprotein</fullName>
    </submittedName>
</protein>
<comment type="caution">
    <text evidence="2">The sequence shown here is derived from an EMBL/GenBank/DDBJ whole genome shotgun (WGS) entry which is preliminary data.</text>
</comment>
<feature type="non-terminal residue" evidence="2">
    <location>
        <position position="65"/>
    </location>
</feature>
<dbReference type="Proteomes" id="UP000236291">
    <property type="component" value="Unassembled WGS sequence"/>
</dbReference>
<organism evidence="2 3">
    <name type="scientific">Trifolium pratense</name>
    <name type="common">Red clover</name>
    <dbReference type="NCBI Taxonomy" id="57577"/>
    <lineage>
        <taxon>Eukaryota</taxon>
        <taxon>Viridiplantae</taxon>
        <taxon>Streptophyta</taxon>
        <taxon>Embryophyta</taxon>
        <taxon>Tracheophyta</taxon>
        <taxon>Spermatophyta</taxon>
        <taxon>Magnoliopsida</taxon>
        <taxon>eudicotyledons</taxon>
        <taxon>Gunneridae</taxon>
        <taxon>Pentapetalae</taxon>
        <taxon>rosids</taxon>
        <taxon>fabids</taxon>
        <taxon>Fabales</taxon>
        <taxon>Fabaceae</taxon>
        <taxon>Papilionoideae</taxon>
        <taxon>50 kb inversion clade</taxon>
        <taxon>NPAAA clade</taxon>
        <taxon>Hologalegina</taxon>
        <taxon>IRL clade</taxon>
        <taxon>Trifolieae</taxon>
        <taxon>Trifolium</taxon>
    </lineage>
</organism>